<protein>
    <submittedName>
        <fullName evidence="2">Uncharacterized protein</fullName>
    </submittedName>
</protein>
<sequence>MGVTGAAAGAAAEAGVTSAAAGAATAEPSRSRRLSRPPNPLARAVGGTRVGSEGWAGDGGMGGLLGAEVSWGGT</sequence>
<organism evidence="2 3">
    <name type="scientific">Kribbella yunnanensis</name>
    <dbReference type="NCBI Taxonomy" id="190194"/>
    <lineage>
        <taxon>Bacteria</taxon>
        <taxon>Bacillati</taxon>
        <taxon>Actinomycetota</taxon>
        <taxon>Actinomycetes</taxon>
        <taxon>Propionibacteriales</taxon>
        <taxon>Kribbellaceae</taxon>
        <taxon>Kribbella</taxon>
    </lineage>
</organism>
<gene>
    <name evidence="2" type="ORF">GCM10009745_81880</name>
</gene>
<accession>A0ABN2J949</accession>
<comment type="caution">
    <text evidence="2">The sequence shown here is derived from an EMBL/GenBank/DDBJ whole genome shotgun (WGS) entry which is preliminary data.</text>
</comment>
<evidence type="ECO:0000313" key="3">
    <source>
        <dbReference type="Proteomes" id="UP001500280"/>
    </source>
</evidence>
<evidence type="ECO:0000256" key="1">
    <source>
        <dbReference type="SAM" id="MobiDB-lite"/>
    </source>
</evidence>
<feature type="region of interest" description="Disordered" evidence="1">
    <location>
        <begin position="1"/>
        <end position="74"/>
    </location>
</feature>
<keyword evidence="3" id="KW-1185">Reference proteome</keyword>
<name>A0ABN2J949_9ACTN</name>
<evidence type="ECO:0000313" key="2">
    <source>
        <dbReference type="EMBL" id="GAA1720398.1"/>
    </source>
</evidence>
<dbReference type="EMBL" id="BAAANF010000034">
    <property type="protein sequence ID" value="GAA1720398.1"/>
    <property type="molecule type" value="Genomic_DNA"/>
</dbReference>
<reference evidence="2 3" key="1">
    <citation type="journal article" date="2019" name="Int. J. Syst. Evol. Microbiol.">
        <title>The Global Catalogue of Microorganisms (GCM) 10K type strain sequencing project: providing services to taxonomists for standard genome sequencing and annotation.</title>
        <authorList>
            <consortium name="The Broad Institute Genomics Platform"/>
            <consortium name="The Broad Institute Genome Sequencing Center for Infectious Disease"/>
            <person name="Wu L."/>
            <person name="Ma J."/>
        </authorList>
    </citation>
    <scope>NUCLEOTIDE SEQUENCE [LARGE SCALE GENOMIC DNA]</scope>
    <source>
        <strain evidence="2 3">JCM 14307</strain>
    </source>
</reference>
<feature type="compositionally biased region" description="Gly residues" evidence="1">
    <location>
        <begin position="54"/>
        <end position="65"/>
    </location>
</feature>
<dbReference type="Proteomes" id="UP001500280">
    <property type="component" value="Unassembled WGS sequence"/>
</dbReference>
<proteinExistence type="predicted"/>
<feature type="compositionally biased region" description="Low complexity" evidence="1">
    <location>
        <begin position="1"/>
        <end position="28"/>
    </location>
</feature>